<dbReference type="PANTHER" id="PTHR30383:SF5">
    <property type="entry name" value="SGNH HYDROLASE-TYPE ESTERASE DOMAIN-CONTAINING PROTEIN"/>
    <property type="match status" value="1"/>
</dbReference>
<evidence type="ECO:0000313" key="2">
    <source>
        <dbReference type="EMBL" id="MVX58728.1"/>
    </source>
</evidence>
<dbReference type="InterPro" id="IPR013830">
    <property type="entry name" value="SGNH_hydro"/>
</dbReference>
<organism evidence="2 3">
    <name type="scientific">Streptococcus danieliae</name>
    <dbReference type="NCBI Taxonomy" id="747656"/>
    <lineage>
        <taxon>Bacteria</taxon>
        <taxon>Bacillati</taxon>
        <taxon>Bacillota</taxon>
        <taxon>Bacilli</taxon>
        <taxon>Lactobacillales</taxon>
        <taxon>Streptococcaceae</taxon>
        <taxon>Streptococcus</taxon>
    </lineage>
</organism>
<dbReference type="EMBL" id="WSRS01000021">
    <property type="protein sequence ID" value="MVX58728.1"/>
    <property type="molecule type" value="Genomic_DNA"/>
</dbReference>
<reference evidence="2 3" key="1">
    <citation type="submission" date="2019-12" db="EMBL/GenBank/DDBJ databases">
        <title>Microbes associate with the intestines of laboratory mice.</title>
        <authorList>
            <person name="Navarre W."/>
            <person name="Wong E."/>
        </authorList>
    </citation>
    <scope>NUCLEOTIDE SEQUENCE [LARGE SCALE GENOMIC DNA]</scope>
    <source>
        <strain evidence="2 3">NM51_B2-22</strain>
    </source>
</reference>
<sequence>MAVQLLESWLLGEQAKIQANYKELNTLCLQEPQIIFAGDSIVEYFPLHELLTSSKSIVNRGIRGYQSNQLLEHRSLHFFGQNLEKVFLLIGTNDLGKEVPLDQTLANLEQLFYLLQHDYPLVEIKLLSILPVYESDETRAKLYTRTNEGIRKMNQAYASLAGAFPQVEYLDVTEGLLDDHGQLRAAFTTDGLHLTAHGYASLAQALQPHLIV</sequence>
<dbReference type="OrthoDB" id="2513075at2"/>
<dbReference type="InterPro" id="IPR051532">
    <property type="entry name" value="Ester_Hydrolysis_Enzymes"/>
</dbReference>
<dbReference type="CDD" id="cd01841">
    <property type="entry name" value="NnaC_like"/>
    <property type="match status" value="1"/>
</dbReference>
<name>A0A7X3G7T2_9STRE</name>
<comment type="caution">
    <text evidence="2">The sequence shown here is derived from an EMBL/GenBank/DDBJ whole genome shotgun (WGS) entry which is preliminary data.</text>
</comment>
<dbReference type="PANTHER" id="PTHR30383">
    <property type="entry name" value="THIOESTERASE 1/PROTEASE 1/LYSOPHOSPHOLIPASE L1"/>
    <property type="match status" value="1"/>
</dbReference>
<evidence type="ECO:0000313" key="3">
    <source>
        <dbReference type="Proteomes" id="UP000461595"/>
    </source>
</evidence>
<dbReference type="SUPFAM" id="SSF52266">
    <property type="entry name" value="SGNH hydrolase"/>
    <property type="match status" value="1"/>
</dbReference>
<gene>
    <name evidence="2" type="ORF">E5983_03570</name>
</gene>
<dbReference type="RefSeq" id="WP_160332541.1">
    <property type="nucleotide sequence ID" value="NZ_WSRS01000021.1"/>
</dbReference>
<accession>A0A7X3G7T2</accession>
<dbReference type="GO" id="GO:0004622">
    <property type="term" value="F:phosphatidylcholine lysophospholipase activity"/>
    <property type="evidence" value="ECO:0007669"/>
    <property type="project" value="TreeGrafter"/>
</dbReference>
<evidence type="ECO:0000259" key="1">
    <source>
        <dbReference type="Pfam" id="PF13472"/>
    </source>
</evidence>
<dbReference type="Pfam" id="PF13472">
    <property type="entry name" value="Lipase_GDSL_2"/>
    <property type="match status" value="1"/>
</dbReference>
<dbReference type="Proteomes" id="UP000461595">
    <property type="component" value="Unassembled WGS sequence"/>
</dbReference>
<protein>
    <submittedName>
        <fullName evidence="2">1-alkyl-2-acetylglycerophosphocholine esterase</fullName>
    </submittedName>
</protein>
<dbReference type="InterPro" id="IPR036514">
    <property type="entry name" value="SGNH_hydro_sf"/>
</dbReference>
<proteinExistence type="predicted"/>
<dbReference type="Gene3D" id="3.40.50.1110">
    <property type="entry name" value="SGNH hydrolase"/>
    <property type="match status" value="1"/>
</dbReference>
<dbReference type="AlphaFoldDB" id="A0A7X3G7T2"/>
<feature type="domain" description="SGNH hydrolase-type esterase" evidence="1">
    <location>
        <begin position="55"/>
        <end position="200"/>
    </location>
</feature>